<dbReference type="InterPro" id="IPR002559">
    <property type="entry name" value="Transposase_11"/>
</dbReference>
<feature type="domain" description="Transposase IS4-like" evidence="1">
    <location>
        <begin position="131"/>
        <end position="341"/>
    </location>
</feature>
<dbReference type="Proteomes" id="UP000033038">
    <property type="component" value="Chromosome"/>
</dbReference>
<organism evidence="2 3">
    <name type="scientific">Methanosarcina barkeri str. Wiesmoor</name>
    <dbReference type="NCBI Taxonomy" id="1434109"/>
    <lineage>
        <taxon>Archaea</taxon>
        <taxon>Methanobacteriati</taxon>
        <taxon>Methanobacteriota</taxon>
        <taxon>Stenosarchaea group</taxon>
        <taxon>Methanomicrobia</taxon>
        <taxon>Methanosarcinales</taxon>
        <taxon>Methanosarcinaceae</taxon>
        <taxon>Methanosarcina</taxon>
    </lineage>
</organism>
<dbReference type="GO" id="GO:0006313">
    <property type="term" value="P:DNA transposition"/>
    <property type="evidence" value="ECO:0007669"/>
    <property type="project" value="InterPro"/>
</dbReference>
<dbReference type="AlphaFoldDB" id="A0A0E3LKG0"/>
<dbReference type="Pfam" id="PF01609">
    <property type="entry name" value="DDE_Tnp_1"/>
    <property type="match status" value="1"/>
</dbReference>
<dbReference type="GO" id="GO:0004803">
    <property type="term" value="F:transposase activity"/>
    <property type="evidence" value="ECO:0007669"/>
    <property type="project" value="InterPro"/>
</dbReference>
<accession>A0A0E3LKG0</accession>
<proteinExistence type="predicted"/>
<dbReference type="HOGENOM" id="CLU_072490_0_0_2"/>
<name>A0A0E3LKG0_METBA</name>
<dbReference type="EMBL" id="CP009526">
    <property type="protein sequence ID" value="AKB49456.1"/>
    <property type="molecule type" value="Genomic_DNA"/>
</dbReference>
<evidence type="ECO:0000313" key="3">
    <source>
        <dbReference type="Proteomes" id="UP000033038"/>
    </source>
</evidence>
<protein>
    <recommendedName>
        <fullName evidence="1">Transposase IS4-like domain-containing protein</fullName>
    </recommendedName>
</protein>
<gene>
    <name evidence="2" type="ORF">MSBRW_0203</name>
</gene>
<evidence type="ECO:0000259" key="1">
    <source>
        <dbReference type="Pfam" id="PF01609"/>
    </source>
</evidence>
<dbReference type="PATRIC" id="fig|1434109.4.peg.225"/>
<evidence type="ECO:0000313" key="2">
    <source>
        <dbReference type="EMBL" id="AKB49456.1"/>
    </source>
</evidence>
<reference evidence="2 3" key="1">
    <citation type="submission" date="2014-07" db="EMBL/GenBank/DDBJ databases">
        <title>Methanogenic archaea and the global carbon cycle.</title>
        <authorList>
            <person name="Henriksen J.R."/>
            <person name="Luke J."/>
            <person name="Reinhart S."/>
            <person name="Benedict M.N."/>
            <person name="Youngblut N.D."/>
            <person name="Metcalf M.E."/>
            <person name="Whitaker R.J."/>
            <person name="Metcalf W.W."/>
        </authorList>
    </citation>
    <scope>NUCLEOTIDE SEQUENCE [LARGE SCALE GENOMIC DNA]</scope>
    <source>
        <strain evidence="2 3">Wiesmoor</strain>
    </source>
</reference>
<sequence>MRRIFNPSLVIITKPPLIPLNEDFKWQLLSEILNVFDLRFCKQTLTRRGIVPLHRSVPTIKIVLLSMFFSCEISYSIKELKEREILRNFLKISLVPTEKEVYGILSKYEPQEFTAFVFEILNDLCPKRKNGSRDIIIDSTDINLNLNWHAKKITKESLKNKEYKWGHSTHRGFFIGMKLTLALDSQTLKPLAFLINEANVAESKIYPEILKELKRKRIIKAGDVIYADRGYYSYENYVISVRNFKVVPLIFPRKNCNFKKLFNMFRYPLKIFDLRRNTEKEIKFYKEIIAKFKELISKWKELRSVRSIIEDVFKIAKKAYSMENLHRYTRSSVQKYCSLAVLLVGVTVNYGINERKELQAFSE</sequence>
<dbReference type="GO" id="GO:0003677">
    <property type="term" value="F:DNA binding"/>
    <property type="evidence" value="ECO:0007669"/>
    <property type="project" value="InterPro"/>
</dbReference>
<dbReference type="KEGG" id="mbw:MSBRW_0203"/>